<evidence type="ECO:0000313" key="2">
    <source>
        <dbReference type="Proteomes" id="UP001595791"/>
    </source>
</evidence>
<comment type="caution">
    <text evidence="1">The sequence shown here is derived from an EMBL/GenBank/DDBJ whole genome shotgun (WGS) entry which is preliminary data.</text>
</comment>
<name>A0ABV8MXB1_9NEIS</name>
<protein>
    <submittedName>
        <fullName evidence="1">Uncharacterized protein</fullName>
    </submittedName>
</protein>
<sequence>MNPIQRYLDWRRERRIARLSDAMLAAWHGGDRAAARQHHDSMMAEIRARSAAQIGRMEARKRVLGRTV</sequence>
<organism evidence="1 2">
    <name type="scientific">Chitinimonas lacunae</name>
    <dbReference type="NCBI Taxonomy" id="1963018"/>
    <lineage>
        <taxon>Bacteria</taxon>
        <taxon>Pseudomonadati</taxon>
        <taxon>Pseudomonadota</taxon>
        <taxon>Betaproteobacteria</taxon>
        <taxon>Neisseriales</taxon>
        <taxon>Chitinibacteraceae</taxon>
        <taxon>Chitinimonas</taxon>
    </lineage>
</organism>
<proteinExistence type="predicted"/>
<gene>
    <name evidence="1" type="ORF">ACFOW7_21925</name>
</gene>
<dbReference type="Proteomes" id="UP001595791">
    <property type="component" value="Unassembled WGS sequence"/>
</dbReference>
<dbReference type="RefSeq" id="WP_378168747.1">
    <property type="nucleotide sequence ID" value="NZ_JBHSBU010000004.1"/>
</dbReference>
<accession>A0ABV8MXB1</accession>
<evidence type="ECO:0000313" key="1">
    <source>
        <dbReference type="EMBL" id="MFC4161999.1"/>
    </source>
</evidence>
<keyword evidence="2" id="KW-1185">Reference proteome</keyword>
<dbReference type="EMBL" id="JBHSBU010000004">
    <property type="protein sequence ID" value="MFC4161999.1"/>
    <property type="molecule type" value="Genomic_DNA"/>
</dbReference>
<reference evidence="2" key="1">
    <citation type="journal article" date="2019" name="Int. J. Syst. Evol. Microbiol.">
        <title>The Global Catalogue of Microorganisms (GCM) 10K type strain sequencing project: providing services to taxonomists for standard genome sequencing and annotation.</title>
        <authorList>
            <consortium name="The Broad Institute Genomics Platform"/>
            <consortium name="The Broad Institute Genome Sequencing Center for Infectious Disease"/>
            <person name="Wu L."/>
            <person name="Ma J."/>
        </authorList>
    </citation>
    <scope>NUCLEOTIDE SEQUENCE [LARGE SCALE GENOMIC DNA]</scope>
    <source>
        <strain evidence="2">LMG 29894</strain>
    </source>
</reference>